<sequence>MEASSNDTRLFNELIDIVIDHLHDDKASLAACSLVSRTWRNSGQFHLLESVTLLGVTSEKGLGLDAFLASVAQSPRIGHYVRELRVHGEGSWFGKYTPTELRALSLGPTHIRALVQLPALRRLFLFDLLWNSHRDGPEGLALIRGPAARRGLQKLVVQHVTSARFQDPGQIHDGIYAQDALDILSFFSAVDTFYFGTPRFEVDGCESPLLAPTDIVPHLRFPLPLHIGSLIADPDALDNARSSLAYDVLDHVCLSDGLHTFRAKIKPGDIGAVSHFVSTRAQSIRHYQLDMSAYIALARLGARETFSSLCLSSCTNLETFELHTPWYPPEHLWQYILVALASLPETVRRIHVCVYLTSTLPDCLADACAGLIAPDLAYMTRFPQLATLEFALRHPHGNDAAYPYRFQKCKRMIEEVVPAELKRGVLKVEPCDCLLTPALEPVCLSVLKPSKPLY</sequence>
<dbReference type="OrthoDB" id="2921803at2759"/>
<reference evidence="1 2" key="1">
    <citation type="submission" date="2021-08" db="EMBL/GenBank/DDBJ databases">
        <title>Draft Genome Sequence of Phanerochaete sordida strain YK-624.</title>
        <authorList>
            <person name="Mori T."/>
            <person name="Dohra H."/>
            <person name="Suzuki T."/>
            <person name="Kawagishi H."/>
            <person name="Hirai H."/>
        </authorList>
    </citation>
    <scope>NUCLEOTIDE SEQUENCE [LARGE SCALE GENOMIC DNA]</scope>
    <source>
        <strain evidence="1 2">YK-624</strain>
    </source>
</reference>
<evidence type="ECO:0008006" key="3">
    <source>
        <dbReference type="Google" id="ProtNLM"/>
    </source>
</evidence>
<protein>
    <recommendedName>
        <fullName evidence="3">F-box domain-containing protein</fullName>
    </recommendedName>
</protein>
<keyword evidence="2" id="KW-1185">Reference proteome</keyword>
<dbReference type="AlphaFoldDB" id="A0A9P3LJ68"/>
<evidence type="ECO:0000313" key="1">
    <source>
        <dbReference type="EMBL" id="GJE95922.1"/>
    </source>
</evidence>
<comment type="caution">
    <text evidence="1">The sequence shown here is derived from an EMBL/GenBank/DDBJ whole genome shotgun (WGS) entry which is preliminary data.</text>
</comment>
<organism evidence="1 2">
    <name type="scientific">Phanerochaete sordida</name>
    <dbReference type="NCBI Taxonomy" id="48140"/>
    <lineage>
        <taxon>Eukaryota</taxon>
        <taxon>Fungi</taxon>
        <taxon>Dikarya</taxon>
        <taxon>Basidiomycota</taxon>
        <taxon>Agaricomycotina</taxon>
        <taxon>Agaricomycetes</taxon>
        <taxon>Polyporales</taxon>
        <taxon>Phanerochaetaceae</taxon>
        <taxon>Phanerochaete</taxon>
    </lineage>
</organism>
<name>A0A9P3LJ68_9APHY</name>
<proteinExistence type="predicted"/>
<dbReference type="Proteomes" id="UP000703269">
    <property type="component" value="Unassembled WGS sequence"/>
</dbReference>
<evidence type="ECO:0000313" key="2">
    <source>
        <dbReference type="Proteomes" id="UP000703269"/>
    </source>
</evidence>
<accession>A0A9P3LJ68</accession>
<gene>
    <name evidence="1" type="ORF">PsYK624_121140</name>
</gene>
<dbReference type="EMBL" id="BPQB01000053">
    <property type="protein sequence ID" value="GJE95922.1"/>
    <property type="molecule type" value="Genomic_DNA"/>
</dbReference>